<name>A0ABY7JXW1_9ACTN</name>
<reference evidence="4" key="1">
    <citation type="submission" date="2022-05" db="EMBL/GenBank/DDBJ databases">
        <title>Jatrophihabitans sp. SB3-54 whole genome sequence.</title>
        <authorList>
            <person name="Suh M.K."/>
            <person name="Eom M.K."/>
            <person name="Kim J.S."/>
            <person name="Kim H.S."/>
            <person name="Do H.E."/>
            <person name="Shin Y.K."/>
            <person name="Lee J.-S."/>
        </authorList>
    </citation>
    <scope>NUCLEOTIDE SEQUENCE</scope>
    <source>
        <strain evidence="4">SB3-54</strain>
    </source>
</reference>
<keyword evidence="5" id="KW-1185">Reference proteome</keyword>
<dbReference type="SUPFAM" id="SSF51182">
    <property type="entry name" value="RmlC-like cupins"/>
    <property type="match status" value="1"/>
</dbReference>
<dbReference type="Gene3D" id="2.60.120.10">
    <property type="entry name" value="Jelly Rolls"/>
    <property type="match status" value="1"/>
</dbReference>
<dbReference type="InterPro" id="IPR011051">
    <property type="entry name" value="RmlC_Cupin_sf"/>
</dbReference>
<evidence type="ECO:0000313" key="5">
    <source>
        <dbReference type="Proteomes" id="UP001164693"/>
    </source>
</evidence>
<comment type="similarity">
    <text evidence="1 2">Belongs to the pirin family.</text>
</comment>
<dbReference type="RefSeq" id="WP_269443071.1">
    <property type="nucleotide sequence ID" value="NZ_CP097463.1"/>
</dbReference>
<feature type="domain" description="Pirin N-terminal" evidence="3">
    <location>
        <begin position="18"/>
        <end position="120"/>
    </location>
</feature>
<proteinExistence type="inferred from homology"/>
<dbReference type="PANTHER" id="PTHR43212">
    <property type="entry name" value="QUERCETIN 2,3-DIOXYGENASE"/>
    <property type="match status" value="1"/>
</dbReference>
<protein>
    <submittedName>
        <fullName evidence="4">Pirin family protein</fullName>
    </submittedName>
</protein>
<accession>A0ABY7JXW1</accession>
<dbReference type="InterPro" id="IPR014710">
    <property type="entry name" value="RmlC-like_jellyroll"/>
</dbReference>
<dbReference type="PANTHER" id="PTHR43212:SF3">
    <property type="entry name" value="QUERCETIN 2,3-DIOXYGENASE"/>
    <property type="match status" value="1"/>
</dbReference>
<dbReference type="Pfam" id="PF02678">
    <property type="entry name" value="Pirin"/>
    <property type="match status" value="1"/>
</dbReference>
<evidence type="ECO:0000256" key="1">
    <source>
        <dbReference type="ARBA" id="ARBA00008416"/>
    </source>
</evidence>
<organism evidence="4 5">
    <name type="scientific">Jatrophihabitans cynanchi</name>
    <dbReference type="NCBI Taxonomy" id="2944128"/>
    <lineage>
        <taxon>Bacteria</taxon>
        <taxon>Bacillati</taxon>
        <taxon>Actinomycetota</taxon>
        <taxon>Actinomycetes</taxon>
        <taxon>Jatrophihabitantales</taxon>
        <taxon>Jatrophihabitantaceae</taxon>
        <taxon>Jatrophihabitans</taxon>
    </lineage>
</organism>
<gene>
    <name evidence="4" type="ORF">M6B22_18670</name>
</gene>
<evidence type="ECO:0000259" key="3">
    <source>
        <dbReference type="Pfam" id="PF02678"/>
    </source>
</evidence>
<dbReference type="Proteomes" id="UP001164693">
    <property type="component" value="Chromosome"/>
</dbReference>
<dbReference type="InterPro" id="IPR003829">
    <property type="entry name" value="Pirin_N_dom"/>
</dbReference>
<evidence type="ECO:0000256" key="2">
    <source>
        <dbReference type="RuleBase" id="RU003457"/>
    </source>
</evidence>
<evidence type="ECO:0000313" key="4">
    <source>
        <dbReference type="EMBL" id="WAX56535.1"/>
    </source>
</evidence>
<dbReference type="InterPro" id="IPR012093">
    <property type="entry name" value="Pirin"/>
</dbReference>
<sequence length="193" mass="20567">MQRFGGLTVLRAGERYRTDLPGVRSWHCFSAGSHYDPDNLSFGSVLGVDEHLVEPGAGFDWHAHRGVEIVSFVLDGVLRHESDTDERLVSQGELLRQDASDGLRHRETNGGDTPLRFVQTTWLAGAGTSLDLVHGAARVSAPRAHLFVARGAFGCNSGPADDGVALRAGDSVRADGLVTLSGSGAVLVVRLAR</sequence>
<dbReference type="EMBL" id="CP097463">
    <property type="protein sequence ID" value="WAX56535.1"/>
    <property type="molecule type" value="Genomic_DNA"/>
</dbReference>